<gene>
    <name evidence="1" type="ORF">M9H77_15808</name>
</gene>
<accession>A0ACC0B001</accession>
<dbReference type="Proteomes" id="UP001060085">
    <property type="component" value="Linkage Group LG04"/>
</dbReference>
<evidence type="ECO:0000313" key="1">
    <source>
        <dbReference type="EMBL" id="KAI5665955.1"/>
    </source>
</evidence>
<evidence type="ECO:0000313" key="2">
    <source>
        <dbReference type="Proteomes" id="UP001060085"/>
    </source>
</evidence>
<protein>
    <submittedName>
        <fullName evidence="1">Uncharacterized protein</fullName>
    </submittedName>
</protein>
<name>A0ACC0B001_CATRO</name>
<proteinExistence type="predicted"/>
<reference evidence="2" key="1">
    <citation type="journal article" date="2023" name="Nat. Plants">
        <title>Single-cell RNA sequencing provides a high-resolution roadmap for understanding the multicellular compartmentation of specialized metabolism.</title>
        <authorList>
            <person name="Sun S."/>
            <person name="Shen X."/>
            <person name="Li Y."/>
            <person name="Li Y."/>
            <person name="Wang S."/>
            <person name="Li R."/>
            <person name="Zhang H."/>
            <person name="Shen G."/>
            <person name="Guo B."/>
            <person name="Wei J."/>
            <person name="Xu J."/>
            <person name="St-Pierre B."/>
            <person name="Chen S."/>
            <person name="Sun C."/>
        </authorList>
    </citation>
    <scope>NUCLEOTIDE SEQUENCE [LARGE SCALE GENOMIC DNA]</scope>
</reference>
<keyword evidence="2" id="KW-1185">Reference proteome</keyword>
<sequence>MEERHFVLVHGSGHGSWCWYKVASLLKSMGHKVTALDLAASGINMDKQLHQIHSISDYSEPLMEFMANLPAEEERVILVGHSMGGLSISIAMERFPQKIAAAVFVAAYMPAPNLSFPSILQQLEYRWI</sequence>
<comment type="caution">
    <text evidence="1">The sequence shown here is derived from an EMBL/GenBank/DDBJ whole genome shotgun (WGS) entry which is preliminary data.</text>
</comment>
<organism evidence="1 2">
    <name type="scientific">Catharanthus roseus</name>
    <name type="common">Madagascar periwinkle</name>
    <name type="synonym">Vinca rosea</name>
    <dbReference type="NCBI Taxonomy" id="4058"/>
    <lineage>
        <taxon>Eukaryota</taxon>
        <taxon>Viridiplantae</taxon>
        <taxon>Streptophyta</taxon>
        <taxon>Embryophyta</taxon>
        <taxon>Tracheophyta</taxon>
        <taxon>Spermatophyta</taxon>
        <taxon>Magnoliopsida</taxon>
        <taxon>eudicotyledons</taxon>
        <taxon>Gunneridae</taxon>
        <taxon>Pentapetalae</taxon>
        <taxon>asterids</taxon>
        <taxon>lamiids</taxon>
        <taxon>Gentianales</taxon>
        <taxon>Apocynaceae</taxon>
        <taxon>Rauvolfioideae</taxon>
        <taxon>Vinceae</taxon>
        <taxon>Catharanthinae</taxon>
        <taxon>Catharanthus</taxon>
    </lineage>
</organism>
<dbReference type="EMBL" id="CM044704">
    <property type="protein sequence ID" value="KAI5665955.1"/>
    <property type="molecule type" value="Genomic_DNA"/>
</dbReference>